<dbReference type="RefSeq" id="XP_028887481.1">
    <property type="nucleotide sequence ID" value="XM_029020973.1"/>
</dbReference>
<dbReference type="VEuPathDB" id="TriTrypDB:TM35_000012920"/>
<evidence type="ECO:0000256" key="2">
    <source>
        <dbReference type="SAM" id="MobiDB-lite"/>
    </source>
</evidence>
<reference evidence="3 4" key="1">
    <citation type="submission" date="2017-03" db="EMBL/GenBank/DDBJ databases">
        <title>An alternative strategy for trypanosome survival in the mammalian bloodstream revealed through genome and transcriptome analysis of the ubiquitous bovine parasite Trypanosoma (Megatrypanum) theileri.</title>
        <authorList>
            <person name="Kelly S."/>
            <person name="Ivens A."/>
            <person name="Mott A."/>
            <person name="O'Neill E."/>
            <person name="Emms D."/>
            <person name="Macleod O."/>
            <person name="Voorheis P."/>
            <person name="Matthews J."/>
            <person name="Matthews K."/>
            <person name="Carrington M."/>
        </authorList>
    </citation>
    <scope>NUCLEOTIDE SEQUENCE [LARGE SCALE GENOMIC DNA]</scope>
    <source>
        <strain evidence="3">Edinburgh</strain>
    </source>
</reference>
<evidence type="ECO:0000313" key="3">
    <source>
        <dbReference type="EMBL" id="ORC93415.1"/>
    </source>
</evidence>
<comment type="caution">
    <text evidence="3">The sequence shown here is derived from an EMBL/GenBank/DDBJ whole genome shotgun (WGS) entry which is preliminary data.</text>
</comment>
<dbReference type="Proteomes" id="UP000192257">
    <property type="component" value="Unassembled WGS sequence"/>
</dbReference>
<name>A0A1X0P9B3_9TRYP</name>
<gene>
    <name evidence="3" type="ORF">TM35_000012920</name>
</gene>
<dbReference type="PROSITE" id="PS51375">
    <property type="entry name" value="PPR"/>
    <property type="match status" value="1"/>
</dbReference>
<proteinExistence type="predicted"/>
<dbReference type="GeneID" id="39980753"/>
<accession>A0A1X0P9B3</accession>
<sequence>MRRFLRKPLLYSRQRRFLVDPQLFFELYGRKPDSTDEPTVSANSAGDDHSLPSESSPMGIHALGEFFSHLYATPNESLNRSVVVNALEALNTSLSLPLNRRARFSEQHCIYARDVWKYGERYDFHIAALYVSVLYYGGKYDEVIQYVEKHWSSETISKVASSSTLDVKDTCHALRLFTVYVLSCSKSKNHLNTFIISRVKEVAEGSIRILKSSTSTETVREYTLLLYSLDWYFVHTDYVNEREVLSSIFIPLLPKKLTPYLFITSSDISDDVRKGLTPSILFQNGKRHAKDGDKEGIQRLFRDCQRREEKNEGFRLFLLSPQLGELMSQISGMDDRVMSEVVTFCGTSLSCEALSKIGLKERSRSKVLQVLGNMKGPEAYFAARQVLFHQNIEESLVFQQKYGDILSGDPQLEWQTALKSMKESLASGDMKWRNKLPTVLRLLSDAGETGKFFNLLRESHSEGENGSLMIASALAQTVRRSERWWHALEVLDVIATCEHPRTVEDDLFLKDACLQTMYALRDAKRWKEALHFYNSLVPVMPESAHRVLCSVVCGMPASSPWQEALSTVQKYGEVPEKFLTTLLCARNPDQVDISQQVNPRSWRYILQGYADGGHWKHALQFIKKMKHVDFNAWVSVLRAAQRAPFGSLSSNIFESLDENVWNNTALLRLTVLVAEGHGYWKELYKNMEKYKNNSSTSEYHALVGFFIDGTLPSTEMVFTDEYVIHRLLMFPIPFVKSLSINILWTRKTRDIFNNTYQKDMKAFIQNHYKVHLSCLPKKKKNQYDTQINVFTLSSIAPQAPLTGNNTLVTVLDHLIVAYKPPGILSHSFARSVAQKGQVGTMYSLAYLLPPSSCGLIALIDSSIPTKSIHLVMKVLLRLCAVDAVSLPLLSTEFFVLYTMEVLEGPSSDGCIAVMATCCSDQDGLLAGSLYLLQESIVSEGWRIIGSDEEKGKNSTVNGDSIHLAELCVFIQNTNIEGFPMHFTISRPPSWIKLLPEE</sequence>
<keyword evidence="4" id="KW-1185">Reference proteome</keyword>
<feature type="repeat" description="PPR" evidence="1">
    <location>
        <begin position="598"/>
        <end position="632"/>
    </location>
</feature>
<dbReference type="OrthoDB" id="245090at2759"/>
<feature type="region of interest" description="Disordered" evidence="2">
    <location>
        <begin position="33"/>
        <end position="54"/>
    </location>
</feature>
<dbReference type="AlphaFoldDB" id="A0A1X0P9B3"/>
<evidence type="ECO:0000256" key="1">
    <source>
        <dbReference type="PROSITE-ProRule" id="PRU00708"/>
    </source>
</evidence>
<organism evidence="3 4">
    <name type="scientific">Trypanosoma theileri</name>
    <dbReference type="NCBI Taxonomy" id="67003"/>
    <lineage>
        <taxon>Eukaryota</taxon>
        <taxon>Discoba</taxon>
        <taxon>Euglenozoa</taxon>
        <taxon>Kinetoplastea</taxon>
        <taxon>Metakinetoplastina</taxon>
        <taxon>Trypanosomatida</taxon>
        <taxon>Trypanosomatidae</taxon>
        <taxon>Trypanosoma</taxon>
    </lineage>
</organism>
<dbReference type="InterPro" id="IPR002885">
    <property type="entry name" value="PPR_rpt"/>
</dbReference>
<dbReference type="EMBL" id="NBCO01000001">
    <property type="protein sequence ID" value="ORC93415.1"/>
    <property type="molecule type" value="Genomic_DNA"/>
</dbReference>
<evidence type="ECO:0000313" key="4">
    <source>
        <dbReference type="Proteomes" id="UP000192257"/>
    </source>
</evidence>
<protein>
    <submittedName>
        <fullName evidence="3">Uncharacterized protein</fullName>
    </submittedName>
</protein>